<feature type="region of interest" description="Disordered" evidence="1">
    <location>
        <begin position="139"/>
        <end position="239"/>
    </location>
</feature>
<proteinExistence type="predicted"/>
<feature type="compositionally biased region" description="Low complexity" evidence="1">
    <location>
        <begin position="391"/>
        <end position="405"/>
    </location>
</feature>
<feature type="compositionally biased region" description="Basic and acidic residues" evidence="1">
    <location>
        <begin position="514"/>
        <end position="528"/>
    </location>
</feature>
<evidence type="ECO:0000313" key="3">
    <source>
        <dbReference type="Proteomes" id="UP000076837"/>
    </source>
</evidence>
<feature type="compositionally biased region" description="Gly residues" evidence="1">
    <location>
        <begin position="189"/>
        <end position="209"/>
    </location>
</feature>
<gene>
    <name evidence="2" type="ORF">ST47_g8612</name>
</gene>
<sequence>MADKSQPTDVPHLRSSPPSPSFSPRATSIPDDSETDFTPTPLHSPGGPQYEDLPPSYDFALSDAHSGAAALDASQMEAHRVSANEGPDEPEVWEYRMRDEGAEAEDVNEHEHAPAYEGHVPVQHVASSESIPVGRIGDFNAPPAATSRGIADADDPPHSVPHAGPSPGHGFPGGRGGHHGQAWSPFGASGHGPFGAPGHGPFGAPGIGPFGPQVGPRDGGGRFAHGGGGRGGRSNPSQDWLALGQNLGKMGEEFGRRMGNWGEQFGRQAGAAGEQFGRQAGALGQQIGRDNGAWAAAYSGRAAAVQSTHAAGPSDGARSEPPQYDEPPSYQGPAGVAGQETGVFHGDRKINTYPPEKESEASLKKALENRSEKTVGKQKADDYDDSDDSDSSICSDSSSSSSSSSDSEDDDYNDAQAVFLKRIDSIHQAAEAASSKGKKSASEIAHERDLAIAAATREKEATELKIAQKQCRRTQKRELRSRKRELARAHRQKKMDLRTASEVDGKGKGKGKAKRSEGWREVKKEYKAQRRALKRERADAKREWKREKRERKTGRKEGPGGGEGELKVLKEER</sequence>
<dbReference type="EMBL" id="JYNV01000283">
    <property type="protein sequence ID" value="KZM20256.1"/>
    <property type="molecule type" value="Genomic_DNA"/>
</dbReference>
<feature type="region of interest" description="Disordered" evidence="1">
    <location>
        <begin position="465"/>
        <end position="573"/>
    </location>
</feature>
<feature type="region of interest" description="Disordered" evidence="1">
    <location>
        <begin position="1"/>
        <end position="91"/>
    </location>
</feature>
<dbReference type="STRING" id="5454.A0A162YVV1"/>
<feature type="compositionally biased region" description="Basic residues" evidence="1">
    <location>
        <begin position="470"/>
        <end position="483"/>
    </location>
</feature>
<comment type="caution">
    <text evidence="2">The sequence shown here is derived from an EMBL/GenBank/DDBJ whole genome shotgun (WGS) entry which is preliminary data.</text>
</comment>
<dbReference type="Proteomes" id="UP000076837">
    <property type="component" value="Unassembled WGS sequence"/>
</dbReference>
<organism evidence="2 3">
    <name type="scientific">Didymella rabiei</name>
    <name type="common">Chickpea ascochyta blight fungus</name>
    <name type="synonym">Mycosphaerella rabiei</name>
    <dbReference type="NCBI Taxonomy" id="5454"/>
    <lineage>
        <taxon>Eukaryota</taxon>
        <taxon>Fungi</taxon>
        <taxon>Dikarya</taxon>
        <taxon>Ascomycota</taxon>
        <taxon>Pezizomycotina</taxon>
        <taxon>Dothideomycetes</taxon>
        <taxon>Pleosporomycetidae</taxon>
        <taxon>Pleosporales</taxon>
        <taxon>Pleosporineae</taxon>
        <taxon>Didymellaceae</taxon>
        <taxon>Ascochyta</taxon>
    </lineage>
</organism>
<accession>A0A162YVV1</accession>
<feature type="region of interest" description="Disordered" evidence="1">
    <location>
        <begin position="302"/>
        <end position="416"/>
    </location>
</feature>
<protein>
    <submittedName>
        <fullName evidence="2">Uncharacterized protein</fullName>
    </submittedName>
</protein>
<feature type="compositionally biased region" description="Basic and acidic residues" evidence="1">
    <location>
        <begin position="564"/>
        <end position="573"/>
    </location>
</feature>
<name>A0A162YVV1_DIDRA</name>
<feature type="compositionally biased region" description="Basic and acidic residues" evidence="1">
    <location>
        <begin position="535"/>
        <end position="547"/>
    </location>
</feature>
<feature type="compositionally biased region" description="Basic and acidic residues" evidence="1">
    <location>
        <begin position="345"/>
        <end position="381"/>
    </location>
</feature>
<keyword evidence="3" id="KW-1185">Reference proteome</keyword>
<evidence type="ECO:0000313" key="2">
    <source>
        <dbReference type="EMBL" id="KZM20256.1"/>
    </source>
</evidence>
<evidence type="ECO:0000256" key="1">
    <source>
        <dbReference type="SAM" id="MobiDB-lite"/>
    </source>
</evidence>
<dbReference type="AlphaFoldDB" id="A0A162YVV1"/>
<reference evidence="2 3" key="1">
    <citation type="journal article" date="2016" name="Sci. Rep.">
        <title>Draft genome sequencing and secretome analysis of fungal phytopathogen Ascochyta rabiei provides insight into the necrotrophic effector repertoire.</title>
        <authorList>
            <person name="Verma S."/>
            <person name="Gazara R.K."/>
            <person name="Nizam S."/>
            <person name="Parween S."/>
            <person name="Chattopadhyay D."/>
            <person name="Verma P.K."/>
        </authorList>
    </citation>
    <scope>NUCLEOTIDE SEQUENCE [LARGE SCALE GENOMIC DNA]</scope>
    <source>
        <strain evidence="2 3">ArDII</strain>
    </source>
</reference>
<feature type="compositionally biased region" description="Gly residues" evidence="1">
    <location>
        <begin position="217"/>
        <end position="232"/>
    </location>
</feature>
<feature type="compositionally biased region" description="Basic and acidic residues" evidence="1">
    <location>
        <begin position="484"/>
        <end position="507"/>
    </location>
</feature>
<dbReference type="OrthoDB" id="3068835at2759"/>